<evidence type="ECO:0008006" key="4">
    <source>
        <dbReference type="Google" id="ProtNLM"/>
    </source>
</evidence>
<protein>
    <recommendedName>
        <fullName evidence="4">Holin</fullName>
    </recommendedName>
</protein>
<keyword evidence="3" id="KW-1185">Reference proteome</keyword>
<reference evidence="3" key="1">
    <citation type="journal article" date="2019" name="Int. J. Syst. Evol. Microbiol.">
        <title>The Global Catalogue of Microorganisms (GCM) 10K type strain sequencing project: providing services to taxonomists for standard genome sequencing and annotation.</title>
        <authorList>
            <consortium name="The Broad Institute Genomics Platform"/>
            <consortium name="The Broad Institute Genome Sequencing Center for Infectious Disease"/>
            <person name="Wu L."/>
            <person name="Ma J."/>
        </authorList>
    </citation>
    <scope>NUCLEOTIDE SEQUENCE [LARGE SCALE GENOMIC DNA]</scope>
    <source>
        <strain evidence="3">JCM 15309</strain>
    </source>
</reference>
<proteinExistence type="predicted"/>
<sequence>MTPIHSTAELLRRFNPRVRTTIYTALVLIGAALSACQAFGIDKLGSVTIDQALTVYASLAPLTGVVAVANVTGPAAGEEYADLEEPADLSLFEPIGNPEDVYAV</sequence>
<name>A0ABP5D862_9ACTN</name>
<comment type="caution">
    <text evidence="2">The sequence shown here is derived from an EMBL/GenBank/DDBJ whole genome shotgun (WGS) entry which is preliminary data.</text>
</comment>
<dbReference type="EMBL" id="BAAAPB010000005">
    <property type="protein sequence ID" value="GAA1974215.1"/>
    <property type="molecule type" value="Genomic_DNA"/>
</dbReference>
<accession>A0ABP5D862</accession>
<keyword evidence="1" id="KW-1133">Transmembrane helix</keyword>
<gene>
    <name evidence="2" type="ORF">GCM10009798_39320</name>
</gene>
<keyword evidence="1" id="KW-0812">Transmembrane</keyword>
<evidence type="ECO:0000313" key="3">
    <source>
        <dbReference type="Proteomes" id="UP001500571"/>
    </source>
</evidence>
<dbReference type="RefSeq" id="WP_344047838.1">
    <property type="nucleotide sequence ID" value="NZ_BAAAPB010000005.1"/>
</dbReference>
<dbReference type="Proteomes" id="UP001500571">
    <property type="component" value="Unassembled WGS sequence"/>
</dbReference>
<evidence type="ECO:0000256" key="1">
    <source>
        <dbReference type="SAM" id="Phobius"/>
    </source>
</evidence>
<feature type="transmembrane region" description="Helical" evidence="1">
    <location>
        <begin position="21"/>
        <end position="41"/>
    </location>
</feature>
<organism evidence="2 3">
    <name type="scientific">Nocardioides panacihumi</name>
    <dbReference type="NCBI Taxonomy" id="400774"/>
    <lineage>
        <taxon>Bacteria</taxon>
        <taxon>Bacillati</taxon>
        <taxon>Actinomycetota</taxon>
        <taxon>Actinomycetes</taxon>
        <taxon>Propionibacteriales</taxon>
        <taxon>Nocardioidaceae</taxon>
        <taxon>Nocardioides</taxon>
    </lineage>
</organism>
<evidence type="ECO:0000313" key="2">
    <source>
        <dbReference type="EMBL" id="GAA1974215.1"/>
    </source>
</evidence>
<keyword evidence="1" id="KW-0472">Membrane</keyword>